<accession>A0ABD1F8B4</accession>
<organism evidence="3 4">
    <name type="scientific">Hypothenemus hampei</name>
    <name type="common">Coffee berry borer</name>
    <dbReference type="NCBI Taxonomy" id="57062"/>
    <lineage>
        <taxon>Eukaryota</taxon>
        <taxon>Metazoa</taxon>
        <taxon>Ecdysozoa</taxon>
        <taxon>Arthropoda</taxon>
        <taxon>Hexapoda</taxon>
        <taxon>Insecta</taxon>
        <taxon>Pterygota</taxon>
        <taxon>Neoptera</taxon>
        <taxon>Endopterygota</taxon>
        <taxon>Coleoptera</taxon>
        <taxon>Polyphaga</taxon>
        <taxon>Cucujiformia</taxon>
        <taxon>Curculionidae</taxon>
        <taxon>Scolytinae</taxon>
        <taxon>Hypothenemus</taxon>
    </lineage>
</organism>
<protein>
    <recommendedName>
        <fullName evidence="2">CID domain-containing protein</fullName>
    </recommendedName>
</protein>
<feature type="compositionally biased region" description="Acidic residues" evidence="1">
    <location>
        <begin position="681"/>
        <end position="692"/>
    </location>
</feature>
<dbReference type="Gene3D" id="1.25.40.90">
    <property type="match status" value="1"/>
</dbReference>
<dbReference type="SMART" id="SM00582">
    <property type="entry name" value="RPR"/>
    <property type="match status" value="1"/>
</dbReference>
<evidence type="ECO:0000259" key="2">
    <source>
        <dbReference type="PROSITE" id="PS51391"/>
    </source>
</evidence>
<feature type="region of interest" description="Disordered" evidence="1">
    <location>
        <begin position="481"/>
        <end position="510"/>
    </location>
</feature>
<feature type="compositionally biased region" description="Pro residues" evidence="1">
    <location>
        <begin position="633"/>
        <end position="644"/>
    </location>
</feature>
<dbReference type="PROSITE" id="PS51391">
    <property type="entry name" value="CID"/>
    <property type="match status" value="1"/>
</dbReference>
<feature type="region of interest" description="Disordered" evidence="1">
    <location>
        <begin position="628"/>
        <end position="712"/>
    </location>
</feature>
<dbReference type="PANTHER" id="PTHR12460">
    <property type="entry name" value="CYCLIN-DEPENDENT KINASE INHIBITOR-RELATED PROTEIN"/>
    <property type="match status" value="1"/>
</dbReference>
<feature type="region of interest" description="Disordered" evidence="1">
    <location>
        <begin position="566"/>
        <end position="589"/>
    </location>
</feature>
<dbReference type="SUPFAM" id="SSF48464">
    <property type="entry name" value="ENTH/VHS domain"/>
    <property type="match status" value="1"/>
</dbReference>
<proteinExistence type="predicted"/>
<reference evidence="3 4" key="1">
    <citation type="submission" date="2024-05" db="EMBL/GenBank/DDBJ databases">
        <title>Genetic variation in Jamaican populations of the coffee berry borer (Hypothenemus hampei).</title>
        <authorList>
            <person name="Errbii M."/>
            <person name="Myrie A."/>
        </authorList>
    </citation>
    <scope>NUCLEOTIDE SEQUENCE [LARGE SCALE GENOMIC DNA]</scope>
    <source>
        <strain evidence="3">JA-Hopewell-2020-01-JO</strain>
        <tissue evidence="3">Whole body</tissue>
    </source>
</reference>
<keyword evidence="4" id="KW-1185">Reference proteome</keyword>
<dbReference type="AlphaFoldDB" id="A0ABD1F8B4"/>
<comment type="caution">
    <text evidence="3">The sequence shown here is derived from an EMBL/GenBank/DDBJ whole genome shotgun (WGS) entry which is preliminary data.</text>
</comment>
<evidence type="ECO:0000256" key="1">
    <source>
        <dbReference type="SAM" id="MobiDB-lite"/>
    </source>
</evidence>
<feature type="compositionally biased region" description="Polar residues" evidence="1">
    <location>
        <begin position="827"/>
        <end position="861"/>
    </location>
</feature>
<dbReference type="EMBL" id="JBDJPC010000002">
    <property type="protein sequence ID" value="KAL1512930.1"/>
    <property type="molecule type" value="Genomic_DNA"/>
</dbReference>
<gene>
    <name evidence="3" type="ORF">ABEB36_002429</name>
</gene>
<dbReference type="InterPro" id="IPR006569">
    <property type="entry name" value="CID_dom"/>
</dbReference>
<feature type="compositionally biased region" description="Acidic residues" evidence="1">
    <location>
        <begin position="289"/>
        <end position="299"/>
    </location>
</feature>
<dbReference type="Pfam" id="PF04818">
    <property type="entry name" value="CID"/>
    <property type="match status" value="1"/>
</dbReference>
<feature type="compositionally biased region" description="Pro residues" evidence="1">
    <location>
        <begin position="651"/>
        <end position="662"/>
    </location>
</feature>
<evidence type="ECO:0000313" key="4">
    <source>
        <dbReference type="Proteomes" id="UP001566132"/>
    </source>
</evidence>
<sequence>MTTQGAEVDFSTLQFEKTLTNLKDSQESINQCCQWCLVNRQHYKKIVTSWLNVIKRVKIEQRLTLFYLANDVVQYSKRRNYEYIDTWGTAIQKATTMVRDEKVKHKILRIFKIWEQRGVYGEEFIADLCGLISVQPSGPKNDEPHEFQSSYVINKIKNCANLEKDTDTKLKVLKEHNPKIQVSEGLTASLKDRVHVDDVEKELDVYVEHMENYINALKLEIKNRIALISVLKQAETQLESDRKDVKTVAHAYKAFGQRLKTIQKRLEEKISILPSPVPSPDINAPSPGPEEDLELPDEDSVSKFTDLQPIRYTNPGFYVPPPTSISSNKSTGYSSNFNRSFTNSSTNASFLSNGFTSFLGQNISFDNISTTGLFPNDISTGTSTQTTNSYVTSLSADTQQTPDPVTGSIVDLTSEVDNNHIPYNPLLPPPMPPFAKNGDNSGFNFNSGIDITTTNSYESIYTSTNYTEETLTGNAQHYNYQTQSSSYDPSRENWENDNQSWGDMKELDTPESPPIFEKKGYAEPVEYHDSAVRTGAVDVDHRVLPSISDLEDSNLNEISSKDIDHRNLISLTGSPNTDTTPNGTVKRKSLPARGNLKTITPQDTLWDSDHDYRTLSRKKRCEDQDYRIHFNLKPPPPPPPPPKSPLKKRPPPPPPLPIPGTPGDPRLRYNSQSPRKGDIVGDVDMDLSDDLETPNLLSGGKHLSLEPPPPLPELLDDVDANQFLDEINNDLNEFTNLSGDLNVPNDHISNRNSEIPNNNKNLNMWTPLQPPPPIDFAMGSTSNVGFPPGMSHPSNEFMMPMNSIDMTNPPPLPGSGLLLGQMPPPSFQTRSSNWMDESQPPSWGGSNEDQYLNNDELSQSQHRFRNNGFRGGGRGRGWNDRGSGRGSNRGSRGHFRSRGNYKGGFKRGGFSK</sequence>
<dbReference type="PANTHER" id="PTHR12460:SF40">
    <property type="entry name" value="REGULATION OF NUCLEAR PRE-MRNA DOMAIN-CONTAINING PROTEIN 2"/>
    <property type="match status" value="1"/>
</dbReference>
<dbReference type="Proteomes" id="UP001566132">
    <property type="component" value="Unassembled WGS sequence"/>
</dbReference>
<name>A0ABD1F8B4_HYPHA</name>
<dbReference type="Gene3D" id="6.10.250.2560">
    <property type="match status" value="1"/>
</dbReference>
<feature type="region of interest" description="Disordered" evidence="1">
    <location>
        <begin position="823"/>
        <end position="912"/>
    </location>
</feature>
<feature type="compositionally biased region" description="Polar residues" evidence="1">
    <location>
        <begin position="569"/>
        <end position="583"/>
    </location>
</feature>
<evidence type="ECO:0000313" key="3">
    <source>
        <dbReference type="EMBL" id="KAL1512930.1"/>
    </source>
</evidence>
<dbReference type="CDD" id="cd16981">
    <property type="entry name" value="CID_RPRD_like"/>
    <property type="match status" value="1"/>
</dbReference>
<feature type="region of interest" description="Disordered" evidence="1">
    <location>
        <begin position="273"/>
        <end position="299"/>
    </location>
</feature>
<feature type="domain" description="CID" evidence="2">
    <location>
        <begin position="7"/>
        <end position="136"/>
    </location>
</feature>
<dbReference type="InterPro" id="IPR008942">
    <property type="entry name" value="ENTH_VHS"/>
</dbReference>